<evidence type="ECO:0000313" key="1">
    <source>
        <dbReference type="EMBL" id="CAF1098216.1"/>
    </source>
</evidence>
<evidence type="ECO:0000313" key="2">
    <source>
        <dbReference type="Proteomes" id="UP000663879"/>
    </source>
</evidence>
<gene>
    <name evidence="1" type="ORF">OXX778_LOCUS21013</name>
</gene>
<feature type="non-terminal residue" evidence="1">
    <location>
        <position position="1"/>
    </location>
</feature>
<reference evidence="1" key="1">
    <citation type="submission" date="2021-02" db="EMBL/GenBank/DDBJ databases">
        <authorList>
            <person name="Nowell W R."/>
        </authorList>
    </citation>
    <scope>NUCLEOTIDE SEQUENCE</scope>
    <source>
        <strain evidence="1">Ploen Becks lab</strain>
    </source>
</reference>
<dbReference type="Proteomes" id="UP000663879">
    <property type="component" value="Unassembled WGS sequence"/>
</dbReference>
<organism evidence="1 2">
    <name type="scientific">Brachionus calyciflorus</name>
    <dbReference type="NCBI Taxonomy" id="104777"/>
    <lineage>
        <taxon>Eukaryota</taxon>
        <taxon>Metazoa</taxon>
        <taxon>Spiralia</taxon>
        <taxon>Gnathifera</taxon>
        <taxon>Rotifera</taxon>
        <taxon>Eurotatoria</taxon>
        <taxon>Monogononta</taxon>
        <taxon>Pseudotrocha</taxon>
        <taxon>Ploima</taxon>
        <taxon>Brachionidae</taxon>
        <taxon>Brachionus</taxon>
    </lineage>
</organism>
<dbReference type="EMBL" id="CAJNOC010007399">
    <property type="protein sequence ID" value="CAF1098216.1"/>
    <property type="molecule type" value="Genomic_DNA"/>
</dbReference>
<accession>A0A814NY98</accession>
<comment type="caution">
    <text evidence="1">The sequence shown here is derived from an EMBL/GenBank/DDBJ whole genome shotgun (WGS) entry which is preliminary data.</text>
</comment>
<sequence>NFLHHKEIIDGLNTSRYLDEFYNFNDINGSFFVLPNDELDSNKDLIKKLIDSKSNLIDDLMKLR</sequence>
<protein>
    <submittedName>
        <fullName evidence="1">Uncharacterized protein</fullName>
    </submittedName>
</protein>
<dbReference type="AlphaFoldDB" id="A0A814NY98"/>
<name>A0A814NY98_9BILA</name>
<proteinExistence type="predicted"/>
<keyword evidence="2" id="KW-1185">Reference proteome</keyword>